<evidence type="ECO:0000313" key="2">
    <source>
        <dbReference type="EMBL" id="KAF2133300.1"/>
    </source>
</evidence>
<dbReference type="OrthoDB" id="3767798at2759"/>
<evidence type="ECO:0000256" key="1">
    <source>
        <dbReference type="SAM" id="MobiDB-lite"/>
    </source>
</evidence>
<feature type="compositionally biased region" description="Polar residues" evidence="1">
    <location>
        <begin position="159"/>
        <end position="170"/>
    </location>
</feature>
<dbReference type="AlphaFoldDB" id="A0A6A6AND8"/>
<sequence>MVSYTPGRIIHYRQHGKETPLWPAVVCTENVAPNEFLQTRPAAYVTLILLIGEYLEFRWALTSEMNEYNPQLVFDDEELIENTPGLGEAYAIADSARDAGLGLNHWRNEVRKMTVVTSSDEEDADMNSEEDDSDMDEDMKQAIRASRADFLATKRSMSFMPSISSLQQQERPSRKRSSWEDEGPYTTCHDPDLDFDEDLQKAIAASRDEYWGTTSGALPTPSLSPPRPPKRRRDSDLVGSFEASCTPRHVLLSRRRDSTTSLSPNLDNNSRHQRCRDSPIPTRENSADQQPSNIDGNVIEGDLSESKEYVEFLVGPDKEARNILKSYVDACPAFKRNFLGTSYLTTKGENGWALVHPSLRDIDPRDFEFIAQFLETRDFGIRFPDSDEENTSAIAECCAAWDAAEKLGMEDMLDYIALKAQRLAPWGLAEVLWMAIAVYRTPDAASAVQGELRAMLSGYMAEHFWEYINDDSLGVVFQERVGLLPELGRDVHLMISTTLGRQIEPGYGGVDGEIGANEDGASDLAMS</sequence>
<dbReference type="RefSeq" id="XP_033527687.1">
    <property type="nucleotide sequence ID" value="XM_033665487.1"/>
</dbReference>
<feature type="region of interest" description="Disordered" evidence="1">
    <location>
        <begin position="114"/>
        <end position="138"/>
    </location>
</feature>
<gene>
    <name evidence="2" type="ORF">P153DRAFT_331916</name>
</gene>
<reference evidence="2" key="1">
    <citation type="journal article" date="2020" name="Stud. Mycol.">
        <title>101 Dothideomycetes genomes: a test case for predicting lifestyles and emergence of pathogens.</title>
        <authorList>
            <person name="Haridas S."/>
            <person name="Albert R."/>
            <person name="Binder M."/>
            <person name="Bloem J."/>
            <person name="Labutti K."/>
            <person name="Salamov A."/>
            <person name="Andreopoulos B."/>
            <person name="Baker S."/>
            <person name="Barry K."/>
            <person name="Bills G."/>
            <person name="Bluhm B."/>
            <person name="Cannon C."/>
            <person name="Castanera R."/>
            <person name="Culley D."/>
            <person name="Daum C."/>
            <person name="Ezra D."/>
            <person name="Gonzalez J."/>
            <person name="Henrissat B."/>
            <person name="Kuo A."/>
            <person name="Liang C."/>
            <person name="Lipzen A."/>
            <person name="Lutzoni F."/>
            <person name="Magnuson J."/>
            <person name="Mondo S."/>
            <person name="Nolan M."/>
            <person name="Ohm R."/>
            <person name="Pangilinan J."/>
            <person name="Park H.-J."/>
            <person name="Ramirez L."/>
            <person name="Alfaro M."/>
            <person name="Sun H."/>
            <person name="Tritt A."/>
            <person name="Yoshinaga Y."/>
            <person name="Zwiers L.-H."/>
            <person name="Turgeon B."/>
            <person name="Goodwin S."/>
            <person name="Spatafora J."/>
            <person name="Crous P."/>
            <person name="Grigoriev I."/>
        </authorList>
    </citation>
    <scope>NUCLEOTIDE SEQUENCE</scope>
    <source>
        <strain evidence="2">CBS 119687</strain>
    </source>
</reference>
<dbReference type="EMBL" id="ML977499">
    <property type="protein sequence ID" value="KAF2133300.1"/>
    <property type="molecule type" value="Genomic_DNA"/>
</dbReference>
<evidence type="ECO:0000313" key="3">
    <source>
        <dbReference type="Proteomes" id="UP000799771"/>
    </source>
</evidence>
<name>A0A6A6AND8_9PLEO</name>
<feature type="region of interest" description="Disordered" evidence="1">
    <location>
        <begin position="253"/>
        <end position="299"/>
    </location>
</feature>
<feature type="compositionally biased region" description="Acidic residues" evidence="1">
    <location>
        <begin position="119"/>
        <end position="137"/>
    </location>
</feature>
<organism evidence="2 3">
    <name type="scientific">Dothidotthia symphoricarpi CBS 119687</name>
    <dbReference type="NCBI Taxonomy" id="1392245"/>
    <lineage>
        <taxon>Eukaryota</taxon>
        <taxon>Fungi</taxon>
        <taxon>Dikarya</taxon>
        <taxon>Ascomycota</taxon>
        <taxon>Pezizomycotina</taxon>
        <taxon>Dothideomycetes</taxon>
        <taxon>Pleosporomycetidae</taxon>
        <taxon>Pleosporales</taxon>
        <taxon>Dothidotthiaceae</taxon>
        <taxon>Dothidotthia</taxon>
    </lineage>
</organism>
<feature type="region of interest" description="Disordered" evidence="1">
    <location>
        <begin position="210"/>
        <end position="239"/>
    </location>
</feature>
<evidence type="ECO:0008006" key="4">
    <source>
        <dbReference type="Google" id="ProtNLM"/>
    </source>
</evidence>
<feature type="region of interest" description="Disordered" evidence="1">
    <location>
        <begin position="159"/>
        <end position="193"/>
    </location>
</feature>
<dbReference type="Proteomes" id="UP000799771">
    <property type="component" value="Unassembled WGS sequence"/>
</dbReference>
<feature type="compositionally biased region" description="Polar residues" evidence="1">
    <location>
        <begin position="283"/>
        <end position="295"/>
    </location>
</feature>
<keyword evidence="3" id="KW-1185">Reference proteome</keyword>
<protein>
    <recommendedName>
        <fullName evidence="4">PWWP domain-containing protein</fullName>
    </recommendedName>
</protein>
<proteinExistence type="predicted"/>
<dbReference type="GeneID" id="54405919"/>
<accession>A0A6A6AND8</accession>